<dbReference type="InterPro" id="IPR036873">
    <property type="entry name" value="Rhodanese-like_dom_sf"/>
</dbReference>
<dbReference type="InterPro" id="IPR001763">
    <property type="entry name" value="Rhodanese-like_dom"/>
</dbReference>
<dbReference type="InterPro" id="IPR045078">
    <property type="entry name" value="TST/MPST-like"/>
</dbReference>
<dbReference type="GeneID" id="34446165"/>
<reference evidence="4 5" key="1">
    <citation type="journal article" date="2016" name="Genome Biol. Evol.">
        <title>Draft genome sequence of an aflatoxigenic Aspergillus species, A. bombycis.</title>
        <authorList>
            <person name="Moore G.G."/>
            <person name="Mack B.M."/>
            <person name="Beltz S.B."/>
            <person name="Gilbert M.K."/>
        </authorList>
    </citation>
    <scope>NUCLEOTIDE SEQUENCE [LARGE SCALE GENOMIC DNA]</scope>
    <source>
        <strain evidence="5">NRRL 26010</strain>
    </source>
</reference>
<feature type="domain" description="Rhodanese" evidence="3">
    <location>
        <begin position="169"/>
        <end position="285"/>
    </location>
</feature>
<dbReference type="GO" id="GO:0004792">
    <property type="term" value="F:thiosulfate-cyanide sulfurtransferase activity"/>
    <property type="evidence" value="ECO:0007669"/>
    <property type="project" value="TreeGrafter"/>
</dbReference>
<dbReference type="Gene3D" id="3.40.250.10">
    <property type="entry name" value="Rhodanese-like domain"/>
    <property type="match status" value="2"/>
</dbReference>
<dbReference type="CDD" id="cd01449">
    <property type="entry name" value="TST_Repeat_2"/>
    <property type="match status" value="1"/>
</dbReference>
<evidence type="ECO:0000313" key="5">
    <source>
        <dbReference type="Proteomes" id="UP000179179"/>
    </source>
</evidence>
<dbReference type="PANTHER" id="PTHR11364">
    <property type="entry name" value="THIOSULFATE SULFERTANSFERASE"/>
    <property type="match status" value="1"/>
</dbReference>
<evidence type="ECO:0000256" key="1">
    <source>
        <dbReference type="ARBA" id="ARBA00022679"/>
    </source>
</evidence>
<keyword evidence="1 4" id="KW-0808">Transferase</keyword>
<dbReference type="Proteomes" id="UP000179179">
    <property type="component" value="Unassembled WGS sequence"/>
</dbReference>
<dbReference type="EMBL" id="LYCR01000019">
    <property type="protein sequence ID" value="OGM47908.1"/>
    <property type="molecule type" value="Genomic_DNA"/>
</dbReference>
<dbReference type="Pfam" id="PF00581">
    <property type="entry name" value="Rhodanese"/>
    <property type="match status" value="1"/>
</dbReference>
<dbReference type="SUPFAM" id="SSF52821">
    <property type="entry name" value="Rhodanese/Cell cycle control phosphatase"/>
    <property type="match status" value="2"/>
</dbReference>
<sequence length="288" mass="32165">MLEDQRPAASFQWRQGERHCVRPTKNSIYQVQCRSSCHPTYHTVSKERNSFFDMDVIADNTSPYPQMLPTASHFAQCMGAMGVKPDDILVVYDAVEVGMYSAPRVAWACRLFGQTSVHVLNNFRLYTEQGYPVEEGKMALLPETLYPAHEPAANQVIAFEELRNIILHQAGNYQIIDARIPGRFSGTQEEADPTLRSGHMPSAVNIPLAAMLDAESKAFLPLSELKELFEKAGLSASTPVILTCNSGVTAAALDLSIQATGYDMERRVYDGSWMEWTRRAESDLVVRD</sequence>
<accession>A0A1F8A9D7</accession>
<dbReference type="RefSeq" id="XP_022391625.1">
    <property type="nucleotide sequence ID" value="XM_022529905.1"/>
</dbReference>
<comment type="caution">
    <text evidence="4">The sequence shown here is derived from an EMBL/GenBank/DDBJ whole genome shotgun (WGS) entry which is preliminary data.</text>
</comment>
<organism evidence="4 5">
    <name type="scientific">Aspergillus bombycis</name>
    <dbReference type="NCBI Taxonomy" id="109264"/>
    <lineage>
        <taxon>Eukaryota</taxon>
        <taxon>Fungi</taxon>
        <taxon>Dikarya</taxon>
        <taxon>Ascomycota</taxon>
        <taxon>Pezizomycotina</taxon>
        <taxon>Eurotiomycetes</taxon>
        <taxon>Eurotiomycetidae</taxon>
        <taxon>Eurotiales</taxon>
        <taxon>Aspergillaceae</taxon>
        <taxon>Aspergillus</taxon>
    </lineage>
</organism>
<feature type="domain" description="Rhodanese" evidence="3">
    <location>
        <begin position="63"/>
        <end position="135"/>
    </location>
</feature>
<dbReference type="AlphaFoldDB" id="A0A1F8A9D7"/>
<gene>
    <name evidence="4" type="ORF">ABOM_002775</name>
</gene>
<evidence type="ECO:0000313" key="4">
    <source>
        <dbReference type="EMBL" id="OGM47908.1"/>
    </source>
</evidence>
<protein>
    <submittedName>
        <fullName evidence="4">Thiosulfate sulfurtransferase</fullName>
    </submittedName>
</protein>
<keyword evidence="5" id="KW-1185">Reference proteome</keyword>
<dbReference type="STRING" id="109264.A0A1F8A9D7"/>
<dbReference type="GO" id="GO:0005739">
    <property type="term" value="C:mitochondrion"/>
    <property type="evidence" value="ECO:0007669"/>
    <property type="project" value="TreeGrafter"/>
</dbReference>
<evidence type="ECO:0000259" key="3">
    <source>
        <dbReference type="PROSITE" id="PS50206"/>
    </source>
</evidence>
<proteinExistence type="predicted"/>
<dbReference type="SMART" id="SM00450">
    <property type="entry name" value="RHOD"/>
    <property type="match status" value="1"/>
</dbReference>
<keyword evidence="2" id="KW-0677">Repeat</keyword>
<name>A0A1F8A9D7_9EURO</name>
<dbReference type="PROSITE" id="PS50206">
    <property type="entry name" value="RHODANESE_3"/>
    <property type="match status" value="2"/>
</dbReference>
<dbReference type="OrthoDB" id="270167at2759"/>
<evidence type="ECO:0000256" key="2">
    <source>
        <dbReference type="ARBA" id="ARBA00022737"/>
    </source>
</evidence>
<dbReference type="PANTHER" id="PTHR11364:SF27">
    <property type="entry name" value="SULFURTRANSFERASE"/>
    <property type="match status" value="1"/>
</dbReference>